<keyword evidence="2" id="KW-1185">Reference proteome</keyword>
<dbReference type="GeneID" id="27311339"/>
<dbReference type="VEuPathDB" id="FungiDB:PV09_03366"/>
<dbReference type="HOGENOM" id="CLU_772081_0_0_1"/>
<dbReference type="InParanoid" id="A0A0D1YXS3"/>
<name>A0A0D1YXS3_9PEZI</name>
<reference evidence="1 2" key="1">
    <citation type="submission" date="2015-01" db="EMBL/GenBank/DDBJ databases">
        <title>The Genome Sequence of Ochroconis gallopava CBS43764.</title>
        <authorList>
            <consortium name="The Broad Institute Genomics Platform"/>
            <person name="Cuomo C."/>
            <person name="de Hoog S."/>
            <person name="Gorbushina A."/>
            <person name="Stielow B."/>
            <person name="Teixiera M."/>
            <person name="Abouelleil A."/>
            <person name="Chapman S.B."/>
            <person name="Priest M."/>
            <person name="Young S.K."/>
            <person name="Wortman J."/>
            <person name="Nusbaum C."/>
            <person name="Birren B."/>
        </authorList>
    </citation>
    <scope>NUCLEOTIDE SEQUENCE [LARGE SCALE GENOMIC DNA]</scope>
    <source>
        <strain evidence="1 2">CBS 43764</strain>
    </source>
</reference>
<dbReference type="Proteomes" id="UP000053259">
    <property type="component" value="Unassembled WGS sequence"/>
</dbReference>
<evidence type="ECO:0000313" key="2">
    <source>
        <dbReference type="Proteomes" id="UP000053259"/>
    </source>
</evidence>
<evidence type="ECO:0000313" key="1">
    <source>
        <dbReference type="EMBL" id="KIW05482.1"/>
    </source>
</evidence>
<organism evidence="1 2">
    <name type="scientific">Verruconis gallopava</name>
    <dbReference type="NCBI Taxonomy" id="253628"/>
    <lineage>
        <taxon>Eukaryota</taxon>
        <taxon>Fungi</taxon>
        <taxon>Dikarya</taxon>
        <taxon>Ascomycota</taxon>
        <taxon>Pezizomycotina</taxon>
        <taxon>Dothideomycetes</taxon>
        <taxon>Pleosporomycetidae</taxon>
        <taxon>Venturiales</taxon>
        <taxon>Sympoventuriaceae</taxon>
        <taxon>Verruconis</taxon>
    </lineage>
</organism>
<gene>
    <name evidence="1" type="ORF">PV09_03366</name>
</gene>
<protein>
    <submittedName>
        <fullName evidence="1">Uncharacterized protein</fullName>
    </submittedName>
</protein>
<dbReference type="EMBL" id="KN847537">
    <property type="protein sequence ID" value="KIW05482.1"/>
    <property type="molecule type" value="Genomic_DNA"/>
</dbReference>
<dbReference type="AlphaFoldDB" id="A0A0D1YXS3"/>
<proteinExistence type="predicted"/>
<accession>A0A0D1YXS3</accession>
<dbReference type="RefSeq" id="XP_016215351.1">
    <property type="nucleotide sequence ID" value="XM_016356558.1"/>
</dbReference>
<sequence>MNFYSLVAPPVGGSKRSKKDVAKAILQIPKDDHSNNLMFVAESLARHEVLDKRAVVRALARHLEAQNQLQDVRLLSMQIADVFVVEGGFHGLFRRLYVSPMYTNPFARRSRTGFSRVAYGCTEIIVSLRENCGNYRYAPGSIFQTRAEGMTSAVTEINDWSFVFRHCPNLKTLSVITGGCTTGVLWNRTSSALRTLRTGLEDADLPNMTTLRMAPVDMVYVGQFGCHGPAFGRSSAFAATLWTQIKHLELQILPLADLEENQRIQTFEKFREWLRGLALHLRSLRICYLGVHEGHNPFQRLSGLNRKRLGEDNVYMPELRELWLGRVEGLNDSYDVLKTLAPRLVRYASSCHVYQVFWI</sequence>